<keyword evidence="2" id="KW-0175">Coiled coil</keyword>
<dbReference type="Pfam" id="PF13639">
    <property type="entry name" value="zf-RING_2"/>
    <property type="match status" value="1"/>
</dbReference>
<feature type="compositionally biased region" description="Basic and acidic residues" evidence="3">
    <location>
        <begin position="360"/>
        <end position="384"/>
    </location>
</feature>
<accession>A0A0F7SF09</accession>
<reference evidence="5" key="1">
    <citation type="submission" date="2014-08" db="EMBL/GenBank/DDBJ databases">
        <authorList>
            <person name="Sharma Rahul"/>
            <person name="Thines Marco"/>
        </authorList>
    </citation>
    <scope>NUCLEOTIDE SEQUENCE</scope>
</reference>
<dbReference type="Gene3D" id="3.30.40.10">
    <property type="entry name" value="Zinc/RING finger domain, C3HC4 (zinc finger)"/>
    <property type="match status" value="1"/>
</dbReference>
<evidence type="ECO:0000256" key="3">
    <source>
        <dbReference type="SAM" id="MobiDB-lite"/>
    </source>
</evidence>
<keyword evidence="1" id="KW-0479">Metal-binding</keyword>
<dbReference type="CDD" id="cd16448">
    <property type="entry name" value="RING-H2"/>
    <property type="match status" value="1"/>
</dbReference>
<dbReference type="InterPro" id="IPR052639">
    <property type="entry name" value="TRAIP_ubiq-protein_ligase"/>
</dbReference>
<keyword evidence="5" id="KW-0436">Ligase</keyword>
<dbReference type="GO" id="GO:0005634">
    <property type="term" value="C:nucleus"/>
    <property type="evidence" value="ECO:0007669"/>
    <property type="project" value="TreeGrafter"/>
</dbReference>
<dbReference type="Pfam" id="PF16574">
    <property type="entry name" value="CEP209_CC5"/>
    <property type="match status" value="1"/>
</dbReference>
<dbReference type="GO" id="GO:0016567">
    <property type="term" value="P:protein ubiquitination"/>
    <property type="evidence" value="ECO:0007669"/>
    <property type="project" value="TreeGrafter"/>
</dbReference>
<feature type="region of interest" description="Disordered" evidence="3">
    <location>
        <begin position="340"/>
        <end position="424"/>
    </location>
</feature>
<dbReference type="SMART" id="SM00184">
    <property type="entry name" value="RING"/>
    <property type="match status" value="1"/>
</dbReference>
<feature type="compositionally biased region" description="Basic and acidic residues" evidence="3">
    <location>
        <begin position="405"/>
        <end position="424"/>
    </location>
</feature>
<dbReference type="GO" id="GO:0090734">
    <property type="term" value="C:site of DNA damage"/>
    <property type="evidence" value="ECO:0007669"/>
    <property type="project" value="TreeGrafter"/>
</dbReference>
<dbReference type="AlphaFoldDB" id="A0A0F7SF09"/>
<feature type="compositionally biased region" description="Low complexity" evidence="3">
    <location>
        <begin position="531"/>
        <end position="550"/>
    </location>
</feature>
<evidence type="ECO:0000256" key="1">
    <source>
        <dbReference type="PROSITE-ProRule" id="PRU00175"/>
    </source>
</evidence>
<feature type="coiled-coil region" evidence="2">
    <location>
        <begin position="241"/>
        <end position="307"/>
    </location>
</feature>
<dbReference type="EMBL" id="LN483165">
    <property type="protein sequence ID" value="CDZ96660.1"/>
    <property type="molecule type" value="Genomic_DNA"/>
</dbReference>
<feature type="domain" description="RING-type" evidence="4">
    <location>
        <begin position="4"/>
        <end position="78"/>
    </location>
</feature>
<feature type="region of interest" description="Disordered" evidence="3">
    <location>
        <begin position="525"/>
        <end position="569"/>
    </location>
</feature>
<keyword evidence="1" id="KW-0863">Zinc-finger</keyword>
<dbReference type="GO" id="GO:0061630">
    <property type="term" value="F:ubiquitin protein ligase activity"/>
    <property type="evidence" value="ECO:0007669"/>
    <property type="project" value="TreeGrafter"/>
</dbReference>
<dbReference type="InterPro" id="IPR001841">
    <property type="entry name" value="Znf_RING"/>
</dbReference>
<evidence type="ECO:0000259" key="4">
    <source>
        <dbReference type="PROSITE" id="PS50089"/>
    </source>
</evidence>
<evidence type="ECO:0000256" key="2">
    <source>
        <dbReference type="SAM" id="Coils"/>
    </source>
</evidence>
<dbReference type="InterPro" id="IPR013083">
    <property type="entry name" value="Znf_RING/FYVE/PHD"/>
</dbReference>
<protein>
    <submittedName>
        <fullName evidence="5">Predicted E3 ubiquitin ligase</fullName>
    </submittedName>
</protein>
<keyword evidence="1" id="KW-0862">Zinc</keyword>
<dbReference type="PROSITE" id="PS50089">
    <property type="entry name" value="ZF_RING_2"/>
    <property type="match status" value="1"/>
</dbReference>
<dbReference type="PANTHER" id="PTHR46569">
    <property type="entry name" value="E3 UBIQUITIN-PROTEIN LIGASE TRAIP"/>
    <property type="match status" value="1"/>
</dbReference>
<name>A0A0F7SF09_PHARH</name>
<organism evidence="5">
    <name type="scientific">Phaffia rhodozyma</name>
    <name type="common">Yeast</name>
    <name type="synonym">Xanthophyllomyces dendrorhous</name>
    <dbReference type="NCBI Taxonomy" id="264483"/>
    <lineage>
        <taxon>Eukaryota</taxon>
        <taxon>Fungi</taxon>
        <taxon>Dikarya</taxon>
        <taxon>Basidiomycota</taxon>
        <taxon>Agaricomycotina</taxon>
        <taxon>Tremellomycetes</taxon>
        <taxon>Cystofilobasidiales</taxon>
        <taxon>Mrakiaceae</taxon>
        <taxon>Phaffia</taxon>
    </lineage>
</organism>
<dbReference type="GO" id="GO:0031297">
    <property type="term" value="P:replication fork processing"/>
    <property type="evidence" value="ECO:0007669"/>
    <property type="project" value="TreeGrafter"/>
</dbReference>
<sequence>MAECGICIEALFIHTNTFASAQAPSSSLPSSSAGGPSSGKGEPLEICSLPCGHVFHQVCFSKWFSSNGKASKRCPHCREDVTRHNPVRLRFGGDPWAAPISDGKTKLKRMVKSLKTQATDRIGIDSSGNEVETFVEGLEEVLKTLTDTKGKGREDDWLDLMEDLELKASLKSLSGNVAHLRERLHYSHRVTSLCETIAKLQADNAELLKTNQSNRENKMKALQDFKQKAVEKMDREKIRQAEKLNEKERGWRDEEKKLKLELRMKEDRLVQAIDEKRRVSRDLVDMKESLNARLAALESQNTKIADLKKKLLIQKQMISSASVENSSLGKQLSTVKTATEIADPASHFPRKRPRSYLGHNQDRTRSDGYDDPGLRFDDEGRDPMSEVSDASRTLGTSDAIEENQETERGHDLALRGQPDYRSDDQGIIYVNDSDEETEDKEDKKRKMILRMKDGQTTNGKTMEATAGMTWADDSLEVADVSWRSQIDVPVRKPAKVVYQSNSRPLAPNSINRLFRATRSFDRSSIVDPAQPLSSRAPLSRSSSLQKISSLNPTGRSNMTFSSGPIPMLPVPNKQPVNAWSFASGPRYGSTGIDERGKRSKKTDPSTMMTGLIAVGPKVTKKPSAKLL</sequence>
<feature type="region of interest" description="Disordered" evidence="3">
    <location>
        <begin position="582"/>
        <end position="607"/>
    </location>
</feature>
<evidence type="ECO:0000313" key="5">
    <source>
        <dbReference type="EMBL" id="CDZ96660.1"/>
    </source>
</evidence>
<proteinExistence type="predicted"/>
<dbReference type="PANTHER" id="PTHR46569:SF1">
    <property type="entry name" value="E3 UBIQUITIN-PROTEIN LIGASE RFWD3-RELATED"/>
    <property type="match status" value="1"/>
</dbReference>
<dbReference type="GO" id="GO:0016874">
    <property type="term" value="F:ligase activity"/>
    <property type="evidence" value="ECO:0007669"/>
    <property type="project" value="UniProtKB-KW"/>
</dbReference>
<dbReference type="GO" id="GO:0008270">
    <property type="term" value="F:zinc ion binding"/>
    <property type="evidence" value="ECO:0007669"/>
    <property type="project" value="UniProtKB-KW"/>
</dbReference>
<dbReference type="InterPro" id="IPR032321">
    <property type="entry name" value="Cep209_CC5"/>
</dbReference>
<feature type="compositionally biased region" description="Polar residues" evidence="3">
    <location>
        <begin position="551"/>
        <end position="562"/>
    </location>
</feature>
<dbReference type="SUPFAM" id="SSF57850">
    <property type="entry name" value="RING/U-box"/>
    <property type="match status" value="1"/>
</dbReference>